<keyword evidence="2" id="KW-0186">Copper</keyword>
<reference evidence="4" key="1">
    <citation type="submission" date="2021-02" db="EMBL/GenBank/DDBJ databases">
        <title>The CRISPR/cas machinery reduction and long-range gene transfer in the hot spring cyanobacterium Synechococcus.</title>
        <authorList>
            <person name="Dvorak P."/>
            <person name="Jahodarova E."/>
            <person name="Hasler P."/>
            <person name="Poulickova A."/>
        </authorList>
    </citation>
    <scope>NUCLEOTIDE SEQUENCE</scope>
    <source>
        <strain evidence="4">Rupite</strain>
    </source>
</reference>
<dbReference type="PANTHER" id="PTHR38439">
    <property type="entry name" value="AURACYANIN-B"/>
    <property type="match status" value="1"/>
</dbReference>
<evidence type="ECO:0000313" key="5">
    <source>
        <dbReference type="Proteomes" id="UP000830835"/>
    </source>
</evidence>
<protein>
    <submittedName>
        <fullName evidence="4">Biphenyl 2,3-dioxygenase</fullName>
    </submittedName>
</protein>
<dbReference type="InterPro" id="IPR008972">
    <property type="entry name" value="Cupredoxin"/>
</dbReference>
<dbReference type="PANTHER" id="PTHR38439:SF3">
    <property type="entry name" value="COPPER-RESISTANT CUPROPROTEIN COPI"/>
    <property type="match status" value="1"/>
</dbReference>
<dbReference type="RefSeq" id="WP_244350300.1">
    <property type="nucleotide sequence ID" value="NZ_JAFIRA010000019.1"/>
</dbReference>
<evidence type="ECO:0000256" key="2">
    <source>
        <dbReference type="ARBA" id="ARBA00023008"/>
    </source>
</evidence>
<proteinExistence type="predicted"/>
<dbReference type="InterPro" id="IPR033138">
    <property type="entry name" value="Cu_oxidase_CS"/>
</dbReference>
<accession>A0ABT0CCE5</accession>
<dbReference type="Pfam" id="PF06525">
    <property type="entry name" value="SoxE"/>
    <property type="match status" value="1"/>
</dbReference>
<evidence type="ECO:0000313" key="4">
    <source>
        <dbReference type="EMBL" id="MCJ2543025.1"/>
    </source>
</evidence>
<name>A0ABT0CCE5_THEVL</name>
<dbReference type="Gene3D" id="2.60.40.420">
    <property type="entry name" value="Cupredoxins - blue copper proteins"/>
    <property type="match status" value="1"/>
</dbReference>
<evidence type="ECO:0000259" key="3">
    <source>
        <dbReference type="Pfam" id="PF06525"/>
    </source>
</evidence>
<dbReference type="InterPro" id="IPR050845">
    <property type="entry name" value="Cu-binding_ET"/>
</dbReference>
<dbReference type="SUPFAM" id="SSF49503">
    <property type="entry name" value="Cupredoxins"/>
    <property type="match status" value="1"/>
</dbReference>
<feature type="domain" description="Sulfocyanin-like C-terminal" evidence="3">
    <location>
        <begin position="110"/>
        <end position="148"/>
    </location>
</feature>
<keyword evidence="5" id="KW-1185">Reference proteome</keyword>
<dbReference type="InterPro" id="IPR049544">
    <property type="entry name" value="SoxE-like_C"/>
</dbReference>
<gene>
    <name evidence="4" type="ORF">JX360_08920</name>
</gene>
<keyword evidence="1" id="KW-0479">Metal-binding</keyword>
<dbReference type="Proteomes" id="UP000830835">
    <property type="component" value="Unassembled WGS sequence"/>
</dbReference>
<dbReference type="InterPro" id="IPR041716">
    <property type="entry name" value="Cupredoxin-like_Cyanobacteria"/>
</dbReference>
<sequence length="149" mass="16512">MLSWVYRSLLLGVCLLMLWAGMPDTAAARDLSKQPPQDQSIQLGTADSQLVFVPKDLTFRNGSLYRLHLSNPSQLKHYFTAKDFADAVWTRKLEVAGVEIKGQIREIELKPGASVEWQFIPLKSGVYSLVCTIPGHAEAGMLGHITISD</sequence>
<dbReference type="EMBL" id="JAFIRA010000019">
    <property type="protein sequence ID" value="MCJ2543025.1"/>
    <property type="molecule type" value="Genomic_DNA"/>
</dbReference>
<comment type="caution">
    <text evidence="4">The sequence shown here is derived from an EMBL/GenBank/DDBJ whole genome shotgun (WGS) entry which is preliminary data.</text>
</comment>
<dbReference type="CDD" id="cd04210">
    <property type="entry name" value="Cupredoxin_like_1"/>
    <property type="match status" value="1"/>
</dbReference>
<organism evidence="4 5">
    <name type="scientific">Thermostichus vulcanus str. 'Rupite'</name>
    <dbReference type="NCBI Taxonomy" id="2813851"/>
    <lineage>
        <taxon>Bacteria</taxon>
        <taxon>Bacillati</taxon>
        <taxon>Cyanobacteriota</taxon>
        <taxon>Cyanophyceae</taxon>
        <taxon>Thermostichales</taxon>
        <taxon>Thermostichaceae</taxon>
        <taxon>Thermostichus</taxon>
    </lineage>
</organism>
<evidence type="ECO:0000256" key="1">
    <source>
        <dbReference type="ARBA" id="ARBA00022723"/>
    </source>
</evidence>
<dbReference type="PROSITE" id="PS00079">
    <property type="entry name" value="MULTICOPPER_OXIDASE1"/>
    <property type="match status" value="1"/>
</dbReference>